<gene>
    <name evidence="2" type="primary">tam</name>
    <name evidence="2" type="ORF">GCM10007276_18810</name>
</gene>
<accession>A0A8J2VWM0</accession>
<evidence type="ECO:0000259" key="1">
    <source>
        <dbReference type="Pfam" id="PF13847"/>
    </source>
</evidence>
<dbReference type="SUPFAM" id="SSF53335">
    <property type="entry name" value="S-adenosyl-L-methionine-dependent methyltransferases"/>
    <property type="match status" value="1"/>
</dbReference>
<dbReference type="RefSeq" id="WP_188409478.1">
    <property type="nucleotide sequence ID" value="NZ_BMCP01000002.1"/>
</dbReference>
<dbReference type="Proteomes" id="UP000602745">
    <property type="component" value="Unassembled WGS sequence"/>
</dbReference>
<dbReference type="Gene3D" id="1.10.150.290">
    <property type="entry name" value="S-adenosyl-L-methionine-dependent methyltransferases"/>
    <property type="match status" value="1"/>
</dbReference>
<dbReference type="PANTHER" id="PTHR43861:SF1">
    <property type="entry name" value="TRANS-ACONITATE 2-METHYLTRANSFERASE"/>
    <property type="match status" value="1"/>
</dbReference>
<reference evidence="2" key="1">
    <citation type="journal article" date="2014" name="Int. J. Syst. Evol. Microbiol.">
        <title>Complete genome sequence of Corynebacterium casei LMG S-19264T (=DSM 44701T), isolated from a smear-ripened cheese.</title>
        <authorList>
            <consortium name="US DOE Joint Genome Institute (JGI-PGF)"/>
            <person name="Walter F."/>
            <person name="Albersmeier A."/>
            <person name="Kalinowski J."/>
            <person name="Ruckert C."/>
        </authorList>
    </citation>
    <scope>NUCLEOTIDE SEQUENCE</scope>
    <source>
        <strain evidence="2">CCM 7684</strain>
    </source>
</reference>
<dbReference type="InterPro" id="IPR023149">
    <property type="entry name" value="Trans_acon_MeTrfase_C"/>
</dbReference>
<name>A0A8J2VWM0_9RHOB</name>
<evidence type="ECO:0000313" key="3">
    <source>
        <dbReference type="Proteomes" id="UP000602745"/>
    </source>
</evidence>
<dbReference type="NCBIfam" id="NF002463">
    <property type="entry name" value="PRK01683.1"/>
    <property type="match status" value="1"/>
</dbReference>
<evidence type="ECO:0000313" key="2">
    <source>
        <dbReference type="EMBL" id="GGE41718.1"/>
    </source>
</evidence>
<dbReference type="Pfam" id="PF13847">
    <property type="entry name" value="Methyltransf_31"/>
    <property type="match status" value="1"/>
</dbReference>
<organism evidence="2 3">
    <name type="scientific">Agaricicola taiwanensis</name>
    <dbReference type="NCBI Taxonomy" id="591372"/>
    <lineage>
        <taxon>Bacteria</taxon>
        <taxon>Pseudomonadati</taxon>
        <taxon>Pseudomonadota</taxon>
        <taxon>Alphaproteobacteria</taxon>
        <taxon>Rhodobacterales</taxon>
        <taxon>Paracoccaceae</taxon>
        <taxon>Agaricicola</taxon>
    </lineage>
</organism>
<dbReference type="PANTHER" id="PTHR43861">
    <property type="entry name" value="TRANS-ACONITATE 2-METHYLTRANSFERASE-RELATED"/>
    <property type="match status" value="1"/>
</dbReference>
<dbReference type="Gene3D" id="3.40.50.150">
    <property type="entry name" value="Vaccinia Virus protein VP39"/>
    <property type="match status" value="1"/>
</dbReference>
<dbReference type="GO" id="GO:0030798">
    <property type="term" value="F:trans-aconitate 2-methyltransferase activity"/>
    <property type="evidence" value="ECO:0007669"/>
    <property type="project" value="InterPro"/>
</dbReference>
<dbReference type="CDD" id="cd02440">
    <property type="entry name" value="AdoMet_MTases"/>
    <property type="match status" value="1"/>
</dbReference>
<reference evidence="2" key="2">
    <citation type="submission" date="2020-09" db="EMBL/GenBank/DDBJ databases">
        <authorList>
            <person name="Sun Q."/>
            <person name="Sedlacek I."/>
        </authorList>
    </citation>
    <scope>NUCLEOTIDE SEQUENCE</scope>
    <source>
        <strain evidence="2">CCM 7684</strain>
    </source>
</reference>
<dbReference type="EMBL" id="BMCP01000002">
    <property type="protein sequence ID" value="GGE41718.1"/>
    <property type="molecule type" value="Genomic_DNA"/>
</dbReference>
<feature type="domain" description="Methyltransferase" evidence="1">
    <location>
        <begin position="33"/>
        <end position="143"/>
    </location>
</feature>
<dbReference type="InterPro" id="IPR025714">
    <property type="entry name" value="Methyltranfer_dom"/>
</dbReference>
<proteinExistence type="predicted"/>
<keyword evidence="3" id="KW-1185">Reference proteome</keyword>
<sequence>MTWSAKQYVTFEDERTRPVRDLLAAIPAHDVRRAIDLGCGPGNSTEAVAARYPDAKVIGLDNSEDMIAAANKRLPQLFFITGDIASWQSDEPVDLIFANASMQWVPDHRMLYPRLVGMLTEAGTLAVQTPDNLDEPAHHAMREVAAQGPWASKLGKAGREARHTADWYYELLKPLCARVDVWRTIYHHPMKDGAAGVVEWFKGSALRPYLAALDENEQKDFLGNYREAISKAYRPLADGTVLLPFPRLFVVATR</sequence>
<protein>
    <submittedName>
        <fullName evidence="2">Trans-aconitate 2-methyltransferase</fullName>
    </submittedName>
</protein>
<comment type="caution">
    <text evidence="2">The sequence shown here is derived from an EMBL/GenBank/DDBJ whole genome shotgun (WGS) entry which is preliminary data.</text>
</comment>
<dbReference type="InterPro" id="IPR029063">
    <property type="entry name" value="SAM-dependent_MTases_sf"/>
</dbReference>
<dbReference type="AlphaFoldDB" id="A0A8J2VWM0"/>